<comment type="function">
    <text evidence="8 10">GTPase that plays an essential role in the late steps of ribosome biogenesis.</text>
</comment>
<evidence type="ECO:0000256" key="5">
    <source>
        <dbReference type="ARBA" id="ARBA00022741"/>
    </source>
</evidence>
<feature type="binding site" evidence="8">
    <location>
        <begin position="16"/>
        <end position="23"/>
    </location>
    <ligand>
        <name>GTP</name>
        <dbReference type="ChEBI" id="CHEBI:37565"/>
        <label>1</label>
    </ligand>
</feature>
<evidence type="ECO:0000313" key="12">
    <source>
        <dbReference type="EMBL" id="MEA0971329.1"/>
    </source>
</evidence>
<keyword evidence="5 8" id="KW-0547">Nucleotide-binding</keyword>
<dbReference type="InterPro" id="IPR005225">
    <property type="entry name" value="Small_GTP-bd"/>
</dbReference>
<dbReference type="NCBIfam" id="TIGR00231">
    <property type="entry name" value="small_GTP"/>
    <property type="match status" value="2"/>
</dbReference>
<dbReference type="NCBIfam" id="TIGR03594">
    <property type="entry name" value="GTPase_EngA"/>
    <property type="match status" value="1"/>
</dbReference>
<dbReference type="Pfam" id="PF14714">
    <property type="entry name" value="KH_dom-like"/>
    <property type="match status" value="1"/>
</dbReference>
<evidence type="ECO:0000313" key="13">
    <source>
        <dbReference type="Proteomes" id="UP001291687"/>
    </source>
</evidence>
<evidence type="ECO:0000259" key="11">
    <source>
        <dbReference type="PROSITE" id="PS51712"/>
    </source>
</evidence>
<organism evidence="12 13">
    <name type="scientific">Candidatus Megaera venefica</name>
    <dbReference type="NCBI Taxonomy" id="2055910"/>
    <lineage>
        <taxon>Bacteria</taxon>
        <taxon>Pseudomonadati</taxon>
        <taxon>Pseudomonadota</taxon>
        <taxon>Alphaproteobacteria</taxon>
        <taxon>Rickettsiales</taxon>
        <taxon>Rickettsiaceae</taxon>
        <taxon>Candidatus Megaera</taxon>
    </lineage>
</organism>
<dbReference type="EMBL" id="JARJFB010000116">
    <property type="protein sequence ID" value="MEA0971329.1"/>
    <property type="molecule type" value="Genomic_DNA"/>
</dbReference>
<feature type="binding site" evidence="8">
    <location>
        <begin position="191"/>
        <end position="198"/>
    </location>
    <ligand>
        <name>GTP</name>
        <dbReference type="ChEBI" id="CHEBI:37565"/>
        <label>2</label>
    </ligand>
</feature>
<dbReference type="InterPro" id="IPR032859">
    <property type="entry name" value="KH_dom-like"/>
</dbReference>
<feature type="binding site" evidence="8">
    <location>
        <begin position="238"/>
        <end position="242"/>
    </location>
    <ligand>
        <name>GTP</name>
        <dbReference type="ChEBI" id="CHEBI:37565"/>
        <label>2</label>
    </ligand>
</feature>
<dbReference type="PANTHER" id="PTHR43834">
    <property type="entry name" value="GTPASE DER"/>
    <property type="match status" value="1"/>
</dbReference>
<evidence type="ECO:0000256" key="2">
    <source>
        <dbReference type="ARBA" id="ARBA00020953"/>
    </source>
</evidence>
<evidence type="ECO:0000256" key="4">
    <source>
        <dbReference type="ARBA" id="ARBA00022737"/>
    </source>
</evidence>
<reference evidence="12 13" key="1">
    <citation type="submission" date="2023-03" db="EMBL/GenBank/DDBJ databases">
        <title>Host association and intracellularity evolved multiple times independently in the Rickettsiales.</title>
        <authorList>
            <person name="Castelli M."/>
            <person name="Nardi T."/>
            <person name="Gammuto L."/>
            <person name="Bellinzona G."/>
            <person name="Sabaneyeva E."/>
            <person name="Potekhin A."/>
            <person name="Serra V."/>
            <person name="Petroni G."/>
            <person name="Sassera D."/>
        </authorList>
    </citation>
    <scope>NUCLEOTIDE SEQUENCE [LARGE SCALE GENOMIC DNA]</scope>
    <source>
        <strain evidence="12 13">Sr 2-6</strain>
    </source>
</reference>
<dbReference type="Proteomes" id="UP001291687">
    <property type="component" value="Unassembled WGS sequence"/>
</dbReference>
<evidence type="ECO:0000256" key="3">
    <source>
        <dbReference type="ARBA" id="ARBA00022517"/>
    </source>
</evidence>
<comment type="caution">
    <text evidence="12">The sequence shown here is derived from an EMBL/GenBank/DDBJ whole genome shotgun (WGS) entry which is preliminary data.</text>
</comment>
<accession>A0ABU5NDT4</accession>
<gene>
    <name evidence="8" type="primary">der</name>
    <name evidence="12" type="ORF">Megvenef_01305</name>
</gene>
<dbReference type="InterPro" id="IPR015946">
    <property type="entry name" value="KH_dom-like_a/b"/>
</dbReference>
<dbReference type="InterPro" id="IPR006073">
    <property type="entry name" value="GTP-bd"/>
</dbReference>
<dbReference type="SUPFAM" id="SSF52540">
    <property type="entry name" value="P-loop containing nucleoside triphosphate hydrolases"/>
    <property type="match status" value="2"/>
</dbReference>
<dbReference type="PANTHER" id="PTHR43834:SF6">
    <property type="entry name" value="GTPASE DER"/>
    <property type="match status" value="1"/>
</dbReference>
<dbReference type="InterPro" id="IPR031166">
    <property type="entry name" value="G_ENGA"/>
</dbReference>
<dbReference type="Pfam" id="PF01926">
    <property type="entry name" value="MMR_HSR1"/>
    <property type="match status" value="2"/>
</dbReference>
<dbReference type="PIRSF" id="PIRSF006485">
    <property type="entry name" value="GTP-binding_EngA"/>
    <property type="match status" value="1"/>
</dbReference>
<keyword evidence="4 10" id="KW-0677">Repeat</keyword>
<dbReference type="InterPro" id="IPR027417">
    <property type="entry name" value="P-loop_NTPase"/>
</dbReference>
<protein>
    <recommendedName>
        <fullName evidence="2 8">GTPase Der</fullName>
    </recommendedName>
    <alternativeName>
        <fullName evidence="7 8">GTP-binding protein EngA</fullName>
    </alternativeName>
</protein>
<evidence type="ECO:0000256" key="6">
    <source>
        <dbReference type="ARBA" id="ARBA00023134"/>
    </source>
</evidence>
<dbReference type="CDD" id="cd01894">
    <property type="entry name" value="EngA1"/>
    <property type="match status" value="1"/>
</dbReference>
<keyword evidence="3 8" id="KW-0690">Ribosome biogenesis</keyword>
<proteinExistence type="inferred from homology"/>
<evidence type="ECO:0000256" key="1">
    <source>
        <dbReference type="ARBA" id="ARBA00008279"/>
    </source>
</evidence>
<evidence type="ECO:0000256" key="9">
    <source>
        <dbReference type="PROSITE-ProRule" id="PRU01049"/>
    </source>
</evidence>
<dbReference type="HAMAP" id="MF_00195">
    <property type="entry name" value="GTPase_Der"/>
    <property type="match status" value="1"/>
</dbReference>
<evidence type="ECO:0000256" key="7">
    <source>
        <dbReference type="ARBA" id="ARBA00032345"/>
    </source>
</evidence>
<evidence type="ECO:0000256" key="10">
    <source>
        <dbReference type="RuleBase" id="RU004481"/>
    </source>
</evidence>
<comment type="subunit">
    <text evidence="8">Associates with the 50S ribosomal subunit.</text>
</comment>
<evidence type="ECO:0000256" key="8">
    <source>
        <dbReference type="HAMAP-Rule" id="MF_00195"/>
    </source>
</evidence>
<dbReference type="Gene3D" id="3.30.300.20">
    <property type="match status" value="1"/>
</dbReference>
<feature type="domain" description="EngA-type G" evidence="11">
    <location>
        <begin position="185"/>
        <end position="360"/>
    </location>
</feature>
<dbReference type="Gene3D" id="3.40.50.300">
    <property type="entry name" value="P-loop containing nucleotide triphosphate hydrolases"/>
    <property type="match status" value="2"/>
</dbReference>
<name>A0ABU5NDT4_9RICK</name>
<dbReference type="PROSITE" id="PS51712">
    <property type="entry name" value="G_ENGA"/>
    <property type="match status" value="2"/>
</dbReference>
<keyword evidence="6 8" id="KW-0342">GTP-binding</keyword>
<comment type="similarity">
    <text evidence="1 8 9 10">Belongs to the TRAFAC class TrmE-Era-EngA-EngB-Septin-like GTPase superfamily. EngA (Der) GTPase family.</text>
</comment>
<feature type="binding site" evidence="8">
    <location>
        <begin position="303"/>
        <end position="306"/>
    </location>
    <ligand>
        <name>GTP</name>
        <dbReference type="ChEBI" id="CHEBI:37565"/>
        <label>2</label>
    </ligand>
</feature>
<feature type="domain" description="EngA-type G" evidence="11">
    <location>
        <begin position="10"/>
        <end position="172"/>
    </location>
</feature>
<keyword evidence="13" id="KW-1185">Reference proteome</keyword>
<sequence length="454" mass="51199">MGINIVMKKKIVALVGRPNVGKSTLFNRLSVGKKAIVHDRPGVTRDRKYSDAKIGPMEFTVVDTPGLEESEEGKLEHRMMQQTMISIAEADLVCLVVDNQTGITPADKFFAEFIRKYAKNHIVIANKSEKRFNHDQEYYKLGFGDPVPISAEHGQGLADLYDAIAEKIDTEEGEVISDPIRGDCLQIVIAGRPNSGKSTFVNAIIGEDRMLTGPEAGITRESVEISWEYKGNRIKLIDTAGLRKRSNVTHSLEKLSTGDAIGSIKFANTVILMLDATIALEQQDLTIANYVIDQGRSLVIAVNKWDLIRKKKEYKEEFEYKLGTHLPQVKGIPVVYLSAIDSTTTEGVLDKCIDIYKLWNKKISTSKLNDWLGFVLDRHPLPLHKKLGRRVRIKYITQIKSRPPTFKLFASDPDSITDAYKRYLANSLRDDFEMPGVPMRFYFEKSDNPYAKKK</sequence>
<dbReference type="PRINTS" id="PR00326">
    <property type="entry name" value="GTP1OBG"/>
</dbReference>
<dbReference type="InterPro" id="IPR016484">
    <property type="entry name" value="GTPase_Der"/>
</dbReference>
<feature type="binding site" evidence="8">
    <location>
        <begin position="63"/>
        <end position="67"/>
    </location>
    <ligand>
        <name>GTP</name>
        <dbReference type="ChEBI" id="CHEBI:37565"/>
        <label>1</label>
    </ligand>
</feature>
<dbReference type="CDD" id="cd01895">
    <property type="entry name" value="EngA2"/>
    <property type="match status" value="1"/>
</dbReference>
<feature type="binding site" evidence="8">
    <location>
        <begin position="126"/>
        <end position="129"/>
    </location>
    <ligand>
        <name>GTP</name>
        <dbReference type="ChEBI" id="CHEBI:37565"/>
        <label>1</label>
    </ligand>
</feature>